<dbReference type="Pfam" id="PF00107">
    <property type="entry name" value="ADH_zinc_N"/>
    <property type="match status" value="1"/>
</dbReference>
<dbReference type="Gene3D" id="3.40.50.720">
    <property type="entry name" value="NAD(P)-binding Rossmann-like Domain"/>
    <property type="match status" value="1"/>
</dbReference>
<dbReference type="Gene3D" id="3.90.180.10">
    <property type="entry name" value="Medium-chain alcohol dehydrogenases, catalytic domain"/>
    <property type="match status" value="1"/>
</dbReference>
<dbReference type="InterPro" id="IPR020843">
    <property type="entry name" value="ER"/>
</dbReference>
<name>A0A6A7AFX5_9PLEO</name>
<evidence type="ECO:0000313" key="5">
    <source>
        <dbReference type="Proteomes" id="UP000799424"/>
    </source>
</evidence>
<feature type="domain" description="Enoyl reductase (ER)" evidence="3">
    <location>
        <begin position="26"/>
        <end position="359"/>
    </location>
</feature>
<dbReference type="PANTHER" id="PTHR48106">
    <property type="entry name" value="QUINONE OXIDOREDUCTASE PIG3-RELATED"/>
    <property type="match status" value="1"/>
</dbReference>
<dbReference type="Proteomes" id="UP000799424">
    <property type="component" value="Unassembled WGS sequence"/>
</dbReference>
<protein>
    <submittedName>
        <fullName evidence="4">NAD(P)-binding protein</fullName>
    </submittedName>
</protein>
<organism evidence="4 5">
    <name type="scientific">Ophiobolus disseminans</name>
    <dbReference type="NCBI Taxonomy" id="1469910"/>
    <lineage>
        <taxon>Eukaryota</taxon>
        <taxon>Fungi</taxon>
        <taxon>Dikarya</taxon>
        <taxon>Ascomycota</taxon>
        <taxon>Pezizomycotina</taxon>
        <taxon>Dothideomycetes</taxon>
        <taxon>Pleosporomycetidae</taxon>
        <taxon>Pleosporales</taxon>
        <taxon>Pleosporineae</taxon>
        <taxon>Phaeosphaeriaceae</taxon>
        <taxon>Ophiobolus</taxon>
    </lineage>
</organism>
<evidence type="ECO:0000313" key="4">
    <source>
        <dbReference type="EMBL" id="KAF2832211.1"/>
    </source>
</evidence>
<dbReference type="Pfam" id="PF08240">
    <property type="entry name" value="ADH_N"/>
    <property type="match status" value="1"/>
</dbReference>
<reference evidence="4" key="1">
    <citation type="journal article" date="2020" name="Stud. Mycol.">
        <title>101 Dothideomycetes genomes: a test case for predicting lifestyles and emergence of pathogens.</title>
        <authorList>
            <person name="Haridas S."/>
            <person name="Albert R."/>
            <person name="Binder M."/>
            <person name="Bloem J."/>
            <person name="Labutti K."/>
            <person name="Salamov A."/>
            <person name="Andreopoulos B."/>
            <person name="Baker S."/>
            <person name="Barry K."/>
            <person name="Bills G."/>
            <person name="Bluhm B."/>
            <person name="Cannon C."/>
            <person name="Castanera R."/>
            <person name="Culley D."/>
            <person name="Daum C."/>
            <person name="Ezra D."/>
            <person name="Gonzalez J."/>
            <person name="Henrissat B."/>
            <person name="Kuo A."/>
            <person name="Liang C."/>
            <person name="Lipzen A."/>
            <person name="Lutzoni F."/>
            <person name="Magnuson J."/>
            <person name="Mondo S."/>
            <person name="Nolan M."/>
            <person name="Ohm R."/>
            <person name="Pangilinan J."/>
            <person name="Park H.-J."/>
            <person name="Ramirez L."/>
            <person name="Alfaro M."/>
            <person name="Sun H."/>
            <person name="Tritt A."/>
            <person name="Yoshinaga Y."/>
            <person name="Zwiers L.-H."/>
            <person name="Turgeon B."/>
            <person name="Goodwin S."/>
            <person name="Spatafora J."/>
            <person name="Crous P."/>
            <person name="Grigoriev I."/>
        </authorList>
    </citation>
    <scope>NUCLEOTIDE SEQUENCE</scope>
    <source>
        <strain evidence="4">CBS 113818</strain>
    </source>
</reference>
<dbReference type="InterPro" id="IPR013149">
    <property type="entry name" value="ADH-like_C"/>
</dbReference>
<dbReference type="GO" id="GO:0070402">
    <property type="term" value="F:NADPH binding"/>
    <property type="evidence" value="ECO:0007669"/>
    <property type="project" value="TreeGrafter"/>
</dbReference>
<sequence>MSSNSIKLNTSSTPEQAGRWVVTKHGPPSVLKWEPVDLSSLDPDRNLEGKGVLVRIIVAGIAGVDNIQRVGGYPDPRCKTPGYTTGYDIVGEIVSVGKSVPKEIGLHVGDRVASLCMFGAHATHILLPYDEVMRLEKTDDPIKIGALPLNYMTAWGMLKHSGVHLPPGSTILIGSASGGLGTAMAQLVTAFKMDLKMIGTCSPSKFDYVRSLGVQPIDRTAPDIVEQVLKLTNGQGVDVAYDPVGSKESSQNSSAAAKPETGRVVVVGVMDSIASDGSGMSKNPQEVFAEILQPPRITFWALDTSFFKKPEIAEFYAVVDKVRSGALNPVVFKSLRLSQGVEAHELLVNGSSVKGKMLFIVEEALAAQHGI</sequence>
<dbReference type="SUPFAM" id="SSF51735">
    <property type="entry name" value="NAD(P)-binding Rossmann-fold domains"/>
    <property type="match status" value="1"/>
</dbReference>
<dbReference type="AlphaFoldDB" id="A0A6A7AFX5"/>
<dbReference type="InterPro" id="IPR013154">
    <property type="entry name" value="ADH-like_N"/>
</dbReference>
<dbReference type="PANTHER" id="PTHR48106:SF13">
    <property type="entry name" value="QUINONE OXIDOREDUCTASE-RELATED"/>
    <property type="match status" value="1"/>
</dbReference>
<dbReference type="GO" id="GO:0003960">
    <property type="term" value="F:quinone reductase (NADPH) activity"/>
    <property type="evidence" value="ECO:0007669"/>
    <property type="project" value="TreeGrafter"/>
</dbReference>
<dbReference type="InterPro" id="IPR011032">
    <property type="entry name" value="GroES-like_sf"/>
</dbReference>
<gene>
    <name evidence="4" type="ORF">CC86DRAFT_366082</name>
</gene>
<keyword evidence="2" id="KW-0560">Oxidoreductase</keyword>
<accession>A0A6A7AFX5</accession>
<dbReference type="SUPFAM" id="SSF50129">
    <property type="entry name" value="GroES-like"/>
    <property type="match status" value="1"/>
</dbReference>
<evidence type="ECO:0000259" key="3">
    <source>
        <dbReference type="SMART" id="SM00829"/>
    </source>
</evidence>
<keyword evidence="1" id="KW-0521">NADP</keyword>
<keyword evidence="5" id="KW-1185">Reference proteome</keyword>
<proteinExistence type="predicted"/>
<evidence type="ECO:0000256" key="1">
    <source>
        <dbReference type="ARBA" id="ARBA00022857"/>
    </source>
</evidence>
<dbReference type="OrthoDB" id="48317at2759"/>
<dbReference type="GO" id="GO:0005829">
    <property type="term" value="C:cytosol"/>
    <property type="evidence" value="ECO:0007669"/>
    <property type="project" value="TreeGrafter"/>
</dbReference>
<dbReference type="EMBL" id="MU006217">
    <property type="protein sequence ID" value="KAF2832211.1"/>
    <property type="molecule type" value="Genomic_DNA"/>
</dbReference>
<dbReference type="GO" id="GO:0035925">
    <property type="term" value="F:mRNA 3'-UTR AU-rich region binding"/>
    <property type="evidence" value="ECO:0007669"/>
    <property type="project" value="TreeGrafter"/>
</dbReference>
<dbReference type="InterPro" id="IPR036291">
    <property type="entry name" value="NAD(P)-bd_dom_sf"/>
</dbReference>
<evidence type="ECO:0000256" key="2">
    <source>
        <dbReference type="ARBA" id="ARBA00023002"/>
    </source>
</evidence>
<dbReference type="SMART" id="SM00829">
    <property type="entry name" value="PKS_ER"/>
    <property type="match status" value="1"/>
</dbReference>